<dbReference type="Gene3D" id="1.10.132.20">
    <property type="entry name" value="Ribosome-recycling factor"/>
    <property type="match status" value="1"/>
</dbReference>
<dbReference type="PANTHER" id="PTHR20982">
    <property type="entry name" value="RIBOSOME RECYCLING FACTOR"/>
    <property type="match status" value="1"/>
</dbReference>
<dbReference type="Gene3D" id="3.30.1360.40">
    <property type="match status" value="1"/>
</dbReference>
<evidence type="ECO:0000313" key="10">
    <source>
        <dbReference type="Proteomes" id="UP001552299"/>
    </source>
</evidence>
<dbReference type="FunFam" id="3.30.1360.40:FF:000001">
    <property type="entry name" value="Ribosome-recycling factor"/>
    <property type="match status" value="1"/>
</dbReference>
<accession>A0ABD0VSC4</accession>
<keyword evidence="5" id="KW-0963">Cytoplasm</keyword>
<dbReference type="GO" id="GO:0005737">
    <property type="term" value="C:cytoplasm"/>
    <property type="evidence" value="ECO:0007669"/>
    <property type="project" value="UniProtKB-SubCell"/>
</dbReference>
<name>A0ABD0VSC4_DENTH</name>
<dbReference type="AlphaFoldDB" id="A0ABD0VSC4"/>
<dbReference type="FunFam" id="1.10.132.20:FF:000001">
    <property type="entry name" value="Ribosome-recycling factor"/>
    <property type="match status" value="1"/>
</dbReference>
<comment type="function">
    <text evidence="1">Responsible for the release of ribosomes from messenger RNA at the termination of chloroplastic protein biosynthesis.</text>
</comment>
<dbReference type="Pfam" id="PF01765">
    <property type="entry name" value="RRF"/>
    <property type="match status" value="1"/>
</dbReference>
<evidence type="ECO:0000256" key="1">
    <source>
        <dbReference type="ARBA" id="ARBA00002952"/>
    </source>
</evidence>
<dbReference type="InterPro" id="IPR036191">
    <property type="entry name" value="RRF_sf"/>
</dbReference>
<evidence type="ECO:0000313" key="9">
    <source>
        <dbReference type="EMBL" id="KAL0925431.1"/>
    </source>
</evidence>
<organism evidence="9 10">
    <name type="scientific">Dendrobium thyrsiflorum</name>
    <name type="common">Pinecone-like raceme dendrobium</name>
    <name type="synonym">Orchid</name>
    <dbReference type="NCBI Taxonomy" id="117978"/>
    <lineage>
        <taxon>Eukaryota</taxon>
        <taxon>Viridiplantae</taxon>
        <taxon>Streptophyta</taxon>
        <taxon>Embryophyta</taxon>
        <taxon>Tracheophyta</taxon>
        <taxon>Spermatophyta</taxon>
        <taxon>Magnoliopsida</taxon>
        <taxon>Liliopsida</taxon>
        <taxon>Asparagales</taxon>
        <taxon>Orchidaceae</taxon>
        <taxon>Epidendroideae</taxon>
        <taxon>Malaxideae</taxon>
        <taxon>Dendrobiinae</taxon>
        <taxon>Dendrobium</taxon>
    </lineage>
</organism>
<comment type="caution">
    <text evidence="9">The sequence shown here is derived from an EMBL/GenBank/DDBJ whole genome shotgun (WGS) entry which is preliminary data.</text>
</comment>
<evidence type="ECO:0000256" key="6">
    <source>
        <dbReference type="ARBA" id="ARBA00022917"/>
    </source>
</evidence>
<dbReference type="EMBL" id="JANQDX010000004">
    <property type="protein sequence ID" value="KAL0925431.1"/>
    <property type="molecule type" value="Genomic_DNA"/>
</dbReference>
<dbReference type="InterPro" id="IPR023584">
    <property type="entry name" value="Ribosome_recyc_fac_dom"/>
</dbReference>
<evidence type="ECO:0000256" key="3">
    <source>
        <dbReference type="ARBA" id="ARBA00005912"/>
    </source>
</evidence>
<comment type="subcellular location">
    <subcellularLocation>
        <location evidence="2">Cytoplasm</location>
    </subcellularLocation>
</comment>
<keyword evidence="10" id="KW-1185">Reference proteome</keyword>
<evidence type="ECO:0000256" key="7">
    <source>
        <dbReference type="ARBA" id="ARBA00032397"/>
    </source>
</evidence>
<gene>
    <name evidence="9" type="ORF">M5K25_003759</name>
</gene>
<keyword evidence="6" id="KW-0648">Protein biosynthesis</keyword>
<dbReference type="GO" id="GO:0006412">
    <property type="term" value="P:translation"/>
    <property type="evidence" value="ECO:0007669"/>
    <property type="project" value="UniProtKB-KW"/>
</dbReference>
<dbReference type="SUPFAM" id="SSF55194">
    <property type="entry name" value="Ribosome recycling factor, RRF"/>
    <property type="match status" value="1"/>
</dbReference>
<feature type="domain" description="Ribosome recycling factor" evidence="8">
    <location>
        <begin position="105"/>
        <end position="265"/>
    </location>
</feature>
<comment type="similarity">
    <text evidence="3">Belongs to the RRF family.</text>
</comment>
<reference evidence="9 10" key="1">
    <citation type="journal article" date="2024" name="Plant Biotechnol. J.">
        <title>Dendrobium thyrsiflorum genome and its molecular insights into genes involved in important horticultural traits.</title>
        <authorList>
            <person name="Chen B."/>
            <person name="Wang J.Y."/>
            <person name="Zheng P.J."/>
            <person name="Li K.L."/>
            <person name="Liang Y.M."/>
            <person name="Chen X.F."/>
            <person name="Zhang C."/>
            <person name="Zhao X."/>
            <person name="He X."/>
            <person name="Zhang G.Q."/>
            <person name="Liu Z.J."/>
            <person name="Xu Q."/>
        </authorList>
    </citation>
    <scope>NUCLEOTIDE SEQUENCE [LARGE SCALE GENOMIC DNA]</scope>
    <source>
        <strain evidence="9">GZMU011</strain>
    </source>
</reference>
<dbReference type="Proteomes" id="UP001552299">
    <property type="component" value="Unassembled WGS sequence"/>
</dbReference>
<dbReference type="PANTHER" id="PTHR20982:SF3">
    <property type="entry name" value="MITOCHONDRIAL RIBOSOME RECYCLING FACTOR PSEUDO 1"/>
    <property type="match status" value="1"/>
</dbReference>
<evidence type="ECO:0000256" key="5">
    <source>
        <dbReference type="ARBA" id="ARBA00022490"/>
    </source>
</evidence>
<dbReference type="InterPro" id="IPR002661">
    <property type="entry name" value="Ribosome_recyc_fac"/>
</dbReference>
<evidence type="ECO:0000256" key="2">
    <source>
        <dbReference type="ARBA" id="ARBA00004496"/>
    </source>
</evidence>
<proteinExistence type="inferred from homology"/>
<protein>
    <recommendedName>
        <fullName evidence="4">Ribosome-recycling factor, chloroplastic</fullName>
    </recommendedName>
    <alternativeName>
        <fullName evidence="7">Ribosome-releasing factor, chloroplastic</fullName>
    </alternativeName>
</protein>
<evidence type="ECO:0000259" key="8">
    <source>
        <dbReference type="Pfam" id="PF01765"/>
    </source>
</evidence>
<sequence length="278" mass="30642">MAFLLRRTLLAKCIPFLRYPRYISNHAQLTHALTCELDTGAPLFSSKGGIVCTGFDPFWAIRRGFAKGRKSKDESSSATIQVVPDIESTVKSNMLSLMEAAIASLSRELSKIRTGRASTGMLDHIIIDAHGVKLPLNRVAVVSAVDAHTLSVTPHDPNTLKEIENALVSSPLGINPILGDQRIITPIPPLTKENMQALCKVVSKCAEDGRQSIRRARQKALDTIKKSASSIPKDDVKRLEKEIEEITKRFIKSADEMSRAKEKEVAGRYLRECRIPSG</sequence>
<evidence type="ECO:0000256" key="4">
    <source>
        <dbReference type="ARBA" id="ARBA00014063"/>
    </source>
</evidence>